<evidence type="ECO:0000313" key="2">
    <source>
        <dbReference type="Proteomes" id="UP000294743"/>
    </source>
</evidence>
<dbReference type="InterPro" id="IPR023198">
    <property type="entry name" value="PGP-like_dom2"/>
</dbReference>
<keyword evidence="2" id="KW-1185">Reference proteome</keyword>
<accession>A0A4R7ZAS4</accession>
<dbReference type="InterPro" id="IPR006439">
    <property type="entry name" value="HAD-SF_hydro_IA"/>
</dbReference>
<dbReference type="InterPro" id="IPR036412">
    <property type="entry name" value="HAD-like_sf"/>
</dbReference>
<dbReference type="Proteomes" id="UP000294743">
    <property type="component" value="Unassembled WGS sequence"/>
</dbReference>
<dbReference type="PRINTS" id="PR00413">
    <property type="entry name" value="HADHALOGNASE"/>
</dbReference>
<dbReference type="CDD" id="cd02603">
    <property type="entry name" value="HAD_sEH-N_like"/>
    <property type="match status" value="1"/>
</dbReference>
<protein>
    <submittedName>
        <fullName evidence="1">Putative hydrolase of the HAD superfamily</fullName>
    </submittedName>
</protein>
<dbReference type="GO" id="GO:0016787">
    <property type="term" value="F:hydrolase activity"/>
    <property type="evidence" value="ECO:0007669"/>
    <property type="project" value="UniProtKB-KW"/>
</dbReference>
<dbReference type="PANTHER" id="PTHR43611:SF3">
    <property type="entry name" value="FLAVIN MONONUCLEOTIDE HYDROLASE 1, CHLOROPLATIC"/>
    <property type="match status" value="1"/>
</dbReference>
<dbReference type="AlphaFoldDB" id="A0A4R7ZAS4"/>
<dbReference type="EMBL" id="SODD01000045">
    <property type="protein sequence ID" value="TDW13179.1"/>
    <property type="molecule type" value="Genomic_DNA"/>
</dbReference>
<dbReference type="Gene3D" id="1.10.150.240">
    <property type="entry name" value="Putative phosphatase, domain 2"/>
    <property type="match status" value="1"/>
</dbReference>
<dbReference type="SUPFAM" id="SSF56784">
    <property type="entry name" value="HAD-like"/>
    <property type="match status" value="1"/>
</dbReference>
<evidence type="ECO:0000313" key="1">
    <source>
        <dbReference type="EMBL" id="TDW13179.1"/>
    </source>
</evidence>
<comment type="caution">
    <text evidence="1">The sequence shown here is derived from an EMBL/GenBank/DDBJ whole genome shotgun (WGS) entry which is preliminary data.</text>
</comment>
<organism evidence="1 2">
    <name type="scientific">Breznakia blatticola</name>
    <dbReference type="NCBI Taxonomy" id="1754012"/>
    <lineage>
        <taxon>Bacteria</taxon>
        <taxon>Bacillati</taxon>
        <taxon>Bacillota</taxon>
        <taxon>Erysipelotrichia</taxon>
        <taxon>Erysipelotrichales</taxon>
        <taxon>Erysipelotrichaceae</taxon>
        <taxon>Breznakia</taxon>
    </lineage>
</organism>
<reference evidence="1 2" key="1">
    <citation type="submission" date="2019-03" db="EMBL/GenBank/DDBJ databases">
        <title>Genomic Encyclopedia of Type Strains, Phase IV (KMG-IV): sequencing the most valuable type-strain genomes for metagenomic binning, comparative biology and taxonomic classification.</title>
        <authorList>
            <person name="Goeker M."/>
        </authorList>
    </citation>
    <scope>NUCLEOTIDE SEQUENCE [LARGE SCALE GENOMIC DNA]</scope>
    <source>
        <strain evidence="1 2">DSM 28867</strain>
    </source>
</reference>
<gene>
    <name evidence="1" type="ORF">EDD63_1457</name>
</gene>
<dbReference type="InterPro" id="IPR023214">
    <property type="entry name" value="HAD_sf"/>
</dbReference>
<dbReference type="RefSeq" id="WP_134170950.1">
    <property type="nucleotide sequence ID" value="NZ_SODD01000045.1"/>
</dbReference>
<dbReference type="OrthoDB" id="9797415at2"/>
<dbReference type="Gene3D" id="3.40.50.1000">
    <property type="entry name" value="HAD superfamily/HAD-like"/>
    <property type="match status" value="1"/>
</dbReference>
<dbReference type="SFLD" id="SFLDG01129">
    <property type="entry name" value="C1.5:_HAD__Beta-PGM__Phosphata"/>
    <property type="match status" value="1"/>
</dbReference>
<dbReference type="PANTHER" id="PTHR43611">
    <property type="entry name" value="ALPHA-D-GLUCOSE 1-PHOSPHATE PHOSPHATASE"/>
    <property type="match status" value="1"/>
</dbReference>
<dbReference type="Pfam" id="PF00702">
    <property type="entry name" value="Hydrolase"/>
    <property type="match status" value="1"/>
</dbReference>
<name>A0A4R7ZAS4_9FIRM</name>
<proteinExistence type="predicted"/>
<dbReference type="NCBIfam" id="TIGR01509">
    <property type="entry name" value="HAD-SF-IA-v3"/>
    <property type="match status" value="1"/>
</dbReference>
<sequence length="200" mass="23266">MIKNIVFDIGNVVLGFKPIEYFSMYENGEYVCRQIFQCPLWKEYDRGTVKLAEIEAQVTTEMPQFKDLIHEILEKWMDVLIPLETLSYIDVLKSLGYRIFLLSNLSYDAAIYIEEHVDLFQKVDGYVLSCNEKVIKPEVEIYETLFRRFHIKAEESIFLDDLEANIEGAKALGMDGIVVNSPSQALQDLERKLGKEFYVK</sequence>
<dbReference type="SFLD" id="SFLDS00003">
    <property type="entry name" value="Haloacid_Dehalogenase"/>
    <property type="match status" value="1"/>
</dbReference>
<keyword evidence="1" id="KW-0378">Hydrolase</keyword>